<keyword evidence="1" id="KW-1133">Transmembrane helix</keyword>
<keyword evidence="1" id="KW-0472">Membrane</keyword>
<proteinExistence type="predicted"/>
<evidence type="ECO:0000313" key="2">
    <source>
        <dbReference type="EMBL" id="WBE24412.1"/>
    </source>
</evidence>
<dbReference type="KEGG" id="dce:O6P33_08480"/>
<dbReference type="AlphaFoldDB" id="A0AAE9VM39"/>
<dbReference type="EMBL" id="CP114976">
    <property type="protein sequence ID" value="WBE24412.1"/>
    <property type="molecule type" value="Genomic_DNA"/>
</dbReference>
<name>A0AAE9VM39_9GAMM</name>
<keyword evidence="1" id="KW-0812">Transmembrane</keyword>
<reference evidence="2 3" key="1">
    <citation type="submission" date="2022-12" db="EMBL/GenBank/DDBJ databases">
        <title>Coexistence and Characterization of a Novel Tigecycline Resistance gene tet(X) variant and blaNDM-1 in a Pseudomonas caeni Isolate of Chicken Origin.</title>
        <authorList>
            <person name="Lu X."/>
            <person name="Zhang L."/>
            <person name="Li R."/>
            <person name="Wang Z."/>
        </authorList>
    </citation>
    <scope>NUCLEOTIDE SEQUENCE [LARGE SCALE GENOMIC DNA]</scope>
    <source>
        <strain evidence="2 3">CE14</strain>
    </source>
</reference>
<gene>
    <name evidence="2" type="ORF">O6P33_08480</name>
</gene>
<evidence type="ECO:0000313" key="3">
    <source>
        <dbReference type="Proteomes" id="UP001212189"/>
    </source>
</evidence>
<feature type="transmembrane region" description="Helical" evidence="1">
    <location>
        <begin position="53"/>
        <end position="71"/>
    </location>
</feature>
<sequence>MTSKKLKDDPIALRKQLIQMRLELNRQRIHHESIVLLEPVAKLRGLKQRFNQGATPLLAVAGVTLVSFFMARNRRSASSLMPVVKIAASLLPLFVGKSETNEANKS</sequence>
<organism evidence="2 3">
    <name type="scientific">Denitrificimonas caeni</name>
    <dbReference type="NCBI Taxonomy" id="521720"/>
    <lineage>
        <taxon>Bacteria</taxon>
        <taxon>Pseudomonadati</taxon>
        <taxon>Pseudomonadota</taxon>
        <taxon>Gammaproteobacteria</taxon>
        <taxon>Pseudomonadales</taxon>
        <taxon>Pseudomonadaceae</taxon>
        <taxon>Denitrificimonas</taxon>
    </lineage>
</organism>
<evidence type="ECO:0000256" key="1">
    <source>
        <dbReference type="SAM" id="Phobius"/>
    </source>
</evidence>
<dbReference type="Proteomes" id="UP001212189">
    <property type="component" value="Chromosome"/>
</dbReference>
<keyword evidence="3" id="KW-1185">Reference proteome</keyword>
<accession>A0AAE9VM39</accession>
<dbReference type="RefSeq" id="WP_269817355.1">
    <property type="nucleotide sequence ID" value="NZ_CP114976.1"/>
</dbReference>
<protein>
    <submittedName>
        <fullName evidence="2">Uncharacterized protein</fullName>
    </submittedName>
</protein>